<dbReference type="InterPro" id="IPR037682">
    <property type="entry name" value="TonB_C"/>
</dbReference>
<dbReference type="Proteomes" id="UP001064632">
    <property type="component" value="Chromosome"/>
</dbReference>
<keyword evidence="7 13" id="KW-0812">Transmembrane</keyword>
<keyword evidence="6 13" id="KW-0997">Cell inner membrane</keyword>
<evidence type="ECO:0000256" key="7">
    <source>
        <dbReference type="ARBA" id="ARBA00022692"/>
    </source>
</evidence>
<evidence type="ECO:0000256" key="8">
    <source>
        <dbReference type="ARBA" id="ARBA00022737"/>
    </source>
</evidence>
<name>A0ABY6BH77_9GAMM</name>
<evidence type="ECO:0000256" key="10">
    <source>
        <dbReference type="ARBA" id="ARBA00022989"/>
    </source>
</evidence>
<evidence type="ECO:0000256" key="1">
    <source>
        <dbReference type="ARBA" id="ARBA00004383"/>
    </source>
</evidence>
<protein>
    <recommendedName>
        <fullName evidence="3 13">Protein TonB</fullName>
    </recommendedName>
</protein>
<dbReference type="Pfam" id="PF03544">
    <property type="entry name" value="TonB_C"/>
    <property type="match status" value="1"/>
</dbReference>
<comment type="similarity">
    <text evidence="2 13">Belongs to the TonB family.</text>
</comment>
<gene>
    <name evidence="16" type="ORF">N4264_06955</name>
</gene>
<dbReference type="PROSITE" id="PS52015">
    <property type="entry name" value="TONB_CTD"/>
    <property type="match status" value="1"/>
</dbReference>
<evidence type="ECO:0000256" key="4">
    <source>
        <dbReference type="ARBA" id="ARBA00022448"/>
    </source>
</evidence>
<feature type="compositionally biased region" description="Low complexity" evidence="14">
    <location>
        <begin position="203"/>
        <end position="251"/>
    </location>
</feature>
<dbReference type="PANTHER" id="PTHR33446:SF8">
    <property type="entry name" value="PROTEIN TONB"/>
    <property type="match status" value="1"/>
</dbReference>
<comment type="subunit">
    <text evidence="12">Homodimer. Forms a complex with the accessory proteins ExbB and ExbD.</text>
</comment>
<dbReference type="InterPro" id="IPR006260">
    <property type="entry name" value="TonB/TolA_C"/>
</dbReference>
<evidence type="ECO:0000313" key="16">
    <source>
        <dbReference type="EMBL" id="UXI69381.1"/>
    </source>
</evidence>
<dbReference type="InterPro" id="IPR051045">
    <property type="entry name" value="TonB-dependent_transducer"/>
</dbReference>
<evidence type="ECO:0000256" key="6">
    <source>
        <dbReference type="ARBA" id="ARBA00022519"/>
    </source>
</evidence>
<keyword evidence="17" id="KW-1185">Reference proteome</keyword>
<keyword evidence="10 13" id="KW-1133">Transmembrane helix</keyword>
<evidence type="ECO:0000313" key="17">
    <source>
        <dbReference type="Proteomes" id="UP001064632"/>
    </source>
</evidence>
<evidence type="ECO:0000256" key="12">
    <source>
        <dbReference type="ARBA" id="ARBA00025849"/>
    </source>
</evidence>
<evidence type="ECO:0000256" key="2">
    <source>
        <dbReference type="ARBA" id="ARBA00006555"/>
    </source>
</evidence>
<sequence length="354" mass="37244">MAARIEAPSARRSRGSALPKIIAALVVLGAAGGGVWFFFLRGPSSVTPTAQVTEAIEQAATTPVATTTAPADPNAAGKLNTLSVDQLFKEASTALNEQRLVNPPGNNALEFYLKILERDPGNSRAQDALRELFTFAASAAEQDINARNVDGANRVIELLTKADPNNYTLTILRSKLDAQRKIVEREAQQAQAAAEAAARRAAEPAATAARTPATATTAAPDASAATTTAATSPAASGTRPTTPTETATAAAIPPPPVAPATPAGGESRDAELVRQVPPQYPTAALRRRQEGWVQVEFTVTADGRVTNAHVLDSDPPRTFDRAALDAVQRWTFKPAVRNGGAIEATVKRRIEFKM</sequence>
<evidence type="ECO:0000256" key="5">
    <source>
        <dbReference type="ARBA" id="ARBA00022475"/>
    </source>
</evidence>
<dbReference type="NCBIfam" id="TIGR01352">
    <property type="entry name" value="tonB_Cterm"/>
    <property type="match status" value="1"/>
</dbReference>
<reference evidence="16" key="1">
    <citation type="submission" date="2022-09" db="EMBL/GenBank/DDBJ databases">
        <title>Tahibacter sp. nov., isolated from a fresh water.</title>
        <authorList>
            <person name="Baek J.H."/>
            <person name="Lee J.K."/>
            <person name="Kim J.M."/>
            <person name="Jeon C.O."/>
        </authorList>
    </citation>
    <scope>NUCLEOTIDE SEQUENCE</scope>
    <source>
        <strain evidence="16">W38</strain>
    </source>
</reference>
<accession>A0ABY6BH77</accession>
<dbReference type="PANTHER" id="PTHR33446">
    <property type="entry name" value="PROTEIN TONB-RELATED"/>
    <property type="match status" value="1"/>
</dbReference>
<keyword evidence="9 13" id="KW-0653">Protein transport</keyword>
<evidence type="ECO:0000256" key="9">
    <source>
        <dbReference type="ARBA" id="ARBA00022927"/>
    </source>
</evidence>
<keyword evidence="13" id="KW-0735">Signal-anchor</keyword>
<comment type="function">
    <text evidence="13">Interacts with outer membrane receptor proteins that carry out high-affinity binding and energy dependent uptake into the periplasmic space of specific substrates. It could act to transduce energy from the cytoplasmic membrane to specific energy-requiring processes in the outer membrane, resulting in the release into the periplasm of ligands bound by these outer membrane proteins.</text>
</comment>
<keyword evidence="11 13" id="KW-0472">Membrane</keyword>
<feature type="transmembrane region" description="Helical" evidence="13">
    <location>
        <begin position="21"/>
        <end position="39"/>
    </location>
</feature>
<comment type="subcellular location">
    <subcellularLocation>
        <location evidence="1 13">Cell inner membrane</location>
        <topology evidence="1 13">Single-pass membrane protein</topology>
        <orientation evidence="1 13">Periplasmic side</orientation>
    </subcellularLocation>
</comment>
<dbReference type="SUPFAM" id="SSF74653">
    <property type="entry name" value="TolA/TonB C-terminal domain"/>
    <property type="match status" value="1"/>
</dbReference>
<keyword evidence="5 13" id="KW-1003">Cell membrane</keyword>
<organism evidence="16 17">
    <name type="scientific">Tahibacter amnicola</name>
    <dbReference type="NCBI Taxonomy" id="2976241"/>
    <lineage>
        <taxon>Bacteria</taxon>
        <taxon>Pseudomonadati</taxon>
        <taxon>Pseudomonadota</taxon>
        <taxon>Gammaproteobacteria</taxon>
        <taxon>Lysobacterales</taxon>
        <taxon>Rhodanobacteraceae</taxon>
        <taxon>Tahibacter</taxon>
    </lineage>
</organism>
<dbReference type="InterPro" id="IPR003538">
    <property type="entry name" value="TonB"/>
</dbReference>
<keyword evidence="4 13" id="KW-0813">Transport</keyword>
<dbReference type="RefSeq" id="WP_261696336.1">
    <property type="nucleotide sequence ID" value="NZ_CP104694.1"/>
</dbReference>
<evidence type="ECO:0000256" key="3">
    <source>
        <dbReference type="ARBA" id="ARBA00022362"/>
    </source>
</evidence>
<dbReference type="PRINTS" id="PR01374">
    <property type="entry name" value="TONBPROTEIN"/>
</dbReference>
<proteinExistence type="inferred from homology"/>
<evidence type="ECO:0000256" key="14">
    <source>
        <dbReference type="SAM" id="MobiDB-lite"/>
    </source>
</evidence>
<feature type="domain" description="TonB C-terminal" evidence="15">
    <location>
        <begin position="265"/>
        <end position="354"/>
    </location>
</feature>
<feature type="region of interest" description="Disordered" evidence="14">
    <location>
        <begin position="194"/>
        <end position="271"/>
    </location>
</feature>
<keyword evidence="8" id="KW-0677">Repeat</keyword>
<evidence type="ECO:0000256" key="13">
    <source>
        <dbReference type="RuleBase" id="RU362123"/>
    </source>
</evidence>
<dbReference type="EMBL" id="CP104694">
    <property type="protein sequence ID" value="UXI69381.1"/>
    <property type="molecule type" value="Genomic_DNA"/>
</dbReference>
<evidence type="ECO:0000256" key="11">
    <source>
        <dbReference type="ARBA" id="ARBA00023136"/>
    </source>
</evidence>
<dbReference type="Gene3D" id="3.30.1150.10">
    <property type="match status" value="1"/>
</dbReference>
<evidence type="ECO:0000259" key="15">
    <source>
        <dbReference type="PROSITE" id="PS52015"/>
    </source>
</evidence>